<dbReference type="Gene3D" id="1.10.10.10">
    <property type="entry name" value="Winged helix-like DNA-binding domain superfamily/Winged helix DNA-binding domain"/>
    <property type="match status" value="1"/>
</dbReference>
<dbReference type="InterPro" id="IPR036388">
    <property type="entry name" value="WH-like_DNA-bd_sf"/>
</dbReference>
<evidence type="ECO:0000313" key="6">
    <source>
        <dbReference type="EMBL" id="AZS84971.1"/>
    </source>
</evidence>
<protein>
    <submittedName>
        <fullName evidence="6">LysR family transcriptional regulator</fullName>
    </submittedName>
</protein>
<dbReference type="InterPro" id="IPR000847">
    <property type="entry name" value="LysR_HTH_N"/>
</dbReference>
<dbReference type="PANTHER" id="PTHR30346:SF29">
    <property type="entry name" value="LYSR SUBSTRATE-BINDING"/>
    <property type="match status" value="1"/>
</dbReference>
<dbReference type="AlphaFoldDB" id="A0A3S9ZAW3"/>
<dbReference type="GO" id="GO:0032993">
    <property type="term" value="C:protein-DNA complex"/>
    <property type="evidence" value="ECO:0007669"/>
    <property type="project" value="TreeGrafter"/>
</dbReference>
<dbReference type="Proteomes" id="UP000501753">
    <property type="component" value="Chromosome"/>
</dbReference>
<reference evidence="6 8" key="2">
    <citation type="submission" date="2018-12" db="EMBL/GenBank/DDBJ databases">
        <title>Streptomyces griseoviridis F1-27 complete genome.</title>
        <authorList>
            <person name="Mariita R.M."/>
            <person name="Sello J.K."/>
        </authorList>
    </citation>
    <scope>NUCLEOTIDE SEQUENCE [LARGE SCALE GENOMIC DNA]</scope>
    <source>
        <strain evidence="6 8">F1-27</strain>
    </source>
</reference>
<evidence type="ECO:0000256" key="1">
    <source>
        <dbReference type="ARBA" id="ARBA00009437"/>
    </source>
</evidence>
<evidence type="ECO:0000256" key="4">
    <source>
        <dbReference type="ARBA" id="ARBA00023163"/>
    </source>
</evidence>
<dbReference type="SUPFAM" id="SSF53850">
    <property type="entry name" value="Periplasmic binding protein-like II"/>
    <property type="match status" value="1"/>
</dbReference>
<dbReference type="EMBL" id="CP034687">
    <property type="protein sequence ID" value="AZS84971.1"/>
    <property type="molecule type" value="Genomic_DNA"/>
</dbReference>
<dbReference type="GO" id="GO:0003677">
    <property type="term" value="F:DNA binding"/>
    <property type="evidence" value="ECO:0007669"/>
    <property type="project" value="UniProtKB-KW"/>
</dbReference>
<comment type="similarity">
    <text evidence="1">Belongs to the LysR transcriptional regulatory family.</text>
</comment>
<evidence type="ECO:0000313" key="7">
    <source>
        <dbReference type="EMBL" id="QCN88178.1"/>
    </source>
</evidence>
<dbReference type="SUPFAM" id="SSF46785">
    <property type="entry name" value="Winged helix' DNA-binding domain"/>
    <property type="match status" value="1"/>
</dbReference>
<dbReference type="PANTHER" id="PTHR30346">
    <property type="entry name" value="TRANSCRIPTIONAL DUAL REGULATOR HCAR-RELATED"/>
    <property type="match status" value="1"/>
</dbReference>
<dbReference type="GO" id="GO:0003700">
    <property type="term" value="F:DNA-binding transcription factor activity"/>
    <property type="evidence" value="ECO:0007669"/>
    <property type="project" value="InterPro"/>
</dbReference>
<organism evidence="6 8">
    <name type="scientific">Streptomyces griseoviridis</name>
    <dbReference type="NCBI Taxonomy" id="45398"/>
    <lineage>
        <taxon>Bacteria</taxon>
        <taxon>Bacillati</taxon>
        <taxon>Actinomycetota</taxon>
        <taxon>Actinomycetes</taxon>
        <taxon>Kitasatosporales</taxon>
        <taxon>Streptomycetaceae</taxon>
        <taxon>Streptomyces</taxon>
    </lineage>
</organism>
<evidence type="ECO:0000313" key="9">
    <source>
        <dbReference type="Proteomes" id="UP000501753"/>
    </source>
</evidence>
<dbReference type="CDD" id="cd05466">
    <property type="entry name" value="PBP2_LTTR_substrate"/>
    <property type="match status" value="1"/>
</dbReference>
<evidence type="ECO:0000256" key="2">
    <source>
        <dbReference type="ARBA" id="ARBA00023015"/>
    </source>
</evidence>
<keyword evidence="3" id="KW-0238">DNA-binding</keyword>
<dbReference type="Gene3D" id="3.40.190.10">
    <property type="entry name" value="Periplasmic binding protein-like II"/>
    <property type="match status" value="2"/>
</dbReference>
<accession>A0A3S9ZAW3</accession>
<dbReference type="KEGG" id="sgd:ELQ87_12245"/>
<proteinExistence type="inferred from homology"/>
<reference evidence="7 9" key="1">
    <citation type="submission" date="2018-04" db="EMBL/GenBank/DDBJ databases">
        <title>Complete genome sequences of Streptomyces griseoviridis K61 and characterization of antagonistic properties of biological control agents.</title>
        <authorList>
            <person name="Mariita R.M."/>
            <person name="Sello J.K."/>
        </authorList>
    </citation>
    <scope>NUCLEOTIDE SEQUENCE [LARGE SCALE GENOMIC DNA]</scope>
    <source>
        <strain evidence="7 9">K61</strain>
    </source>
</reference>
<dbReference type="EMBL" id="CP029078">
    <property type="protein sequence ID" value="QCN88178.1"/>
    <property type="molecule type" value="Genomic_DNA"/>
</dbReference>
<sequence>MDVDPRRLVVLHTVRQAGGIAAAARLLGVSPSAVSQTVRRLEQEAGVPLLDRAEGRAELTRAGLALAAHGGRIADELAAAARELTDTGPETVEGPVVIGSVLAVLTTLVARTTASLVERCPDLRPQLRETSAPDGLRALRQGALDVLLITGDQEHRPVPPPDCGLRILAREHYRVGVPGAWGDPPAGAAELAAVAWIGAPEGSARAWAHARLAAEIGLPDRPTAHLATNWSAVAAMVRAGLGAVVLPDSVASRTPGLTLLPLPVPGMFETLALYRLTARGGTPAPTAAVLTRLAEVTLEVAEELSRAGLLESEPVVRKTLV</sequence>
<evidence type="ECO:0000313" key="8">
    <source>
        <dbReference type="Proteomes" id="UP000271291"/>
    </source>
</evidence>
<evidence type="ECO:0000259" key="5">
    <source>
        <dbReference type="PROSITE" id="PS50931"/>
    </source>
</evidence>
<evidence type="ECO:0000256" key="3">
    <source>
        <dbReference type="ARBA" id="ARBA00023125"/>
    </source>
</evidence>
<keyword evidence="4" id="KW-0804">Transcription</keyword>
<name>A0A3S9ZAW3_STRGD</name>
<feature type="domain" description="HTH lysR-type" evidence="5">
    <location>
        <begin position="3"/>
        <end position="60"/>
    </location>
</feature>
<keyword evidence="9" id="KW-1185">Reference proteome</keyword>
<dbReference type="InterPro" id="IPR036390">
    <property type="entry name" value="WH_DNA-bd_sf"/>
</dbReference>
<keyword evidence="2" id="KW-0805">Transcription regulation</keyword>
<gene>
    <name evidence="7" type="ORF">DDJ31_27060</name>
    <name evidence="6" type="ORF">ELQ87_12245</name>
</gene>
<dbReference type="PROSITE" id="PS50931">
    <property type="entry name" value="HTH_LYSR"/>
    <property type="match status" value="1"/>
</dbReference>
<dbReference type="Pfam" id="PF00126">
    <property type="entry name" value="HTH_1"/>
    <property type="match status" value="1"/>
</dbReference>
<dbReference type="RefSeq" id="WP_127177855.1">
    <property type="nucleotide sequence ID" value="NZ_CP029078.1"/>
</dbReference>
<dbReference type="OrthoDB" id="3636008at2"/>
<dbReference type="Proteomes" id="UP000271291">
    <property type="component" value="Chromosome"/>
</dbReference>
<dbReference type="InterPro" id="IPR005119">
    <property type="entry name" value="LysR_subst-bd"/>
</dbReference>
<dbReference type="Pfam" id="PF03466">
    <property type="entry name" value="LysR_substrate"/>
    <property type="match status" value="1"/>
</dbReference>